<dbReference type="EC" id="3.2.1.99" evidence="10"/>
<dbReference type="InterPro" id="IPR023296">
    <property type="entry name" value="Glyco_hydro_beta-prop_sf"/>
</dbReference>
<dbReference type="Gene3D" id="2.115.10.20">
    <property type="entry name" value="Glycosyl hydrolase domain, family 43"/>
    <property type="match status" value="1"/>
</dbReference>
<dbReference type="CDD" id="cd18832">
    <property type="entry name" value="GH43_GsAbnA-like"/>
    <property type="match status" value="1"/>
</dbReference>
<name>A0A7W4WAU1_9GAMM</name>
<dbReference type="SUPFAM" id="SSF49899">
    <property type="entry name" value="Concanavalin A-like lectins/glucanases"/>
    <property type="match status" value="1"/>
</dbReference>
<dbReference type="InterPro" id="IPR046780">
    <property type="entry name" value="aBig_2"/>
</dbReference>
<dbReference type="Pfam" id="PF20578">
    <property type="entry name" value="aBig_2"/>
    <property type="match status" value="2"/>
</dbReference>
<dbReference type="AlphaFoldDB" id="A0A7W4WAU1"/>
<dbReference type="PANTHER" id="PTHR43301:SF3">
    <property type="entry name" value="ARABINAN ENDO-1,5-ALPHA-L-ARABINOSIDASE A-RELATED"/>
    <property type="match status" value="1"/>
</dbReference>
<feature type="domain" description="Atrophied bacterial Ig" evidence="9">
    <location>
        <begin position="540"/>
        <end position="605"/>
    </location>
</feature>
<dbReference type="GO" id="GO:0005975">
    <property type="term" value="P:carbohydrate metabolic process"/>
    <property type="evidence" value="ECO:0007669"/>
    <property type="project" value="InterPro"/>
</dbReference>
<evidence type="ECO:0000256" key="4">
    <source>
        <dbReference type="ARBA" id="ARBA00023295"/>
    </source>
</evidence>
<comment type="caution">
    <text evidence="10">The sequence shown here is derived from an EMBL/GenBank/DDBJ whole genome shotgun (WGS) entry which is preliminary data.</text>
</comment>
<evidence type="ECO:0000313" key="11">
    <source>
        <dbReference type="Proteomes" id="UP000535937"/>
    </source>
</evidence>
<evidence type="ECO:0000256" key="6">
    <source>
        <dbReference type="PIRSR" id="PIRSR606710-2"/>
    </source>
</evidence>
<feature type="region of interest" description="Disordered" evidence="7">
    <location>
        <begin position="22"/>
        <end position="50"/>
    </location>
</feature>
<sequence length="915" mass="99024">MKTPVMALLAGVLVIAGCDGSGKSNESATPAGEPPIDQPPAEDLPGPTENAAAISYNDMAVHDPSVIRDQDGTFYVFGSHLAAAKSTDLMTWKRVAEGANDTNPLFNTYASEVSEGIEWVGHQGSWAADVISLNDGRYYFYYNHCANPESEAGDCNLPRSYLGVAASDSIEGPYIDLGIFLRSGMTAGEITEGYGPEGVESYDPTIHPNTIDPDVFYDNSGKLWMTYGSYSGGIFILEMNEATAMPQPGQGYGKHLAGGNHSAIEGSYMLYSPESDYYYLFMSFGGYVSTDGYNIRVARSRNPDGPFLDAEGRDMVAARGGLSSITPYGVKLMGGFEFESAPGDPEPGRGYLSPGHNSAYYDADTGRHFLIAHTRFPNRGEQHAIRVHEMFINVDGWPVVSPHRYAPIDGNNVVDAGDLPGNYKFINHGKDINRTARESLYITLDEDGSITGEASGRYTLFADDPKRIDLELTVDGESKNYRGVMQWQWNNGAGELVPIFTALNSQGESIWGSRMTPRSTGEVLADIAADLKQPAIAKDSALDLPERGNLAAEIDWSSSDELVINSDGRVTRPNVGSGDASAILTAIISLNGETLSESFTVQVPQRLPYNRSAHFTFENDLADSLGRFGTGTATADRIWNSGNITYGTGQSGQALQLNGTNGVLLPQKLIDNYEYTVSFWANPTSISTSTTAFFGAVDEQLDSGSIPYSTRWISFLPQSWDDNTMVWSGSEQWFDGSAGERIPTGEWTHMAFAVKQGQVNVYLNGVQKFSGGTLNDFFTGATGKFALGVNYWNTPYNGLIDELKIYDSALSAEEIQFMDITPKPNSELLSSAVNLLDLGDLSTVREDLFLPTSSAYASAISWSSSNPSIISIHGETGRVTQPSVDTEVTLTAALTLNDEQQVKEFQATVKANAVP</sequence>
<evidence type="ECO:0000256" key="5">
    <source>
        <dbReference type="PIRSR" id="PIRSR606710-1"/>
    </source>
</evidence>
<dbReference type="InterPro" id="IPR006710">
    <property type="entry name" value="Glyco_hydro_43"/>
</dbReference>
<dbReference type="Gene3D" id="2.60.120.200">
    <property type="match status" value="1"/>
</dbReference>
<evidence type="ECO:0000256" key="3">
    <source>
        <dbReference type="ARBA" id="ARBA00022801"/>
    </source>
</evidence>
<feature type="domain" description="Atrophied bacterial Ig" evidence="9">
    <location>
        <begin position="838"/>
        <end position="911"/>
    </location>
</feature>
<dbReference type="GO" id="GO:0046558">
    <property type="term" value="F:arabinan endo-1,5-alpha-L-arabinosidase activity"/>
    <property type="evidence" value="ECO:0007669"/>
    <property type="project" value="UniProtKB-EC"/>
</dbReference>
<proteinExistence type="inferred from homology"/>
<dbReference type="RefSeq" id="WP_183458683.1">
    <property type="nucleotide sequence ID" value="NZ_JACHWZ010000006.1"/>
</dbReference>
<comment type="similarity">
    <text evidence="2">Belongs to the glycosyl hydrolase 43 family.</text>
</comment>
<dbReference type="InterPro" id="IPR032291">
    <property type="entry name" value="Abn2_C"/>
</dbReference>
<dbReference type="Pfam" id="PF04616">
    <property type="entry name" value="Glyco_hydro_43"/>
    <property type="match status" value="1"/>
</dbReference>
<gene>
    <name evidence="10" type="ORF">FHS09_001690</name>
</gene>
<dbReference type="InterPro" id="IPR013320">
    <property type="entry name" value="ConA-like_dom_sf"/>
</dbReference>
<dbReference type="SUPFAM" id="SSF75005">
    <property type="entry name" value="Arabinanase/levansucrase/invertase"/>
    <property type="match status" value="1"/>
</dbReference>
<dbReference type="InterPro" id="IPR050727">
    <property type="entry name" value="GH43_arabinanases"/>
</dbReference>
<dbReference type="EMBL" id="JACHWZ010000006">
    <property type="protein sequence ID" value="MBB3060870.1"/>
    <property type="molecule type" value="Genomic_DNA"/>
</dbReference>
<feature type="domain" description="Extracellular endo-alpha-(1-&gt;5)-L-arabinanase C-terminal" evidence="8">
    <location>
        <begin position="402"/>
        <end position="512"/>
    </location>
</feature>
<feature type="site" description="Important for catalytic activity, responsible for pKa modulation of the active site Glu and correct orientation of both the proton donor and substrate" evidence="6">
    <location>
        <position position="212"/>
    </location>
</feature>
<keyword evidence="3 10" id="KW-0378">Hydrolase</keyword>
<accession>A0A7W4WAU1</accession>
<dbReference type="Proteomes" id="UP000535937">
    <property type="component" value="Unassembled WGS sequence"/>
</dbReference>
<evidence type="ECO:0000313" key="10">
    <source>
        <dbReference type="EMBL" id="MBB3060870.1"/>
    </source>
</evidence>
<dbReference type="Gene3D" id="2.40.128.10">
    <property type="match status" value="1"/>
</dbReference>
<evidence type="ECO:0000259" key="9">
    <source>
        <dbReference type="Pfam" id="PF20578"/>
    </source>
</evidence>
<reference evidence="10 11" key="1">
    <citation type="submission" date="2020-08" db="EMBL/GenBank/DDBJ databases">
        <title>Genomic Encyclopedia of Type Strains, Phase III (KMG-III): the genomes of soil and plant-associated and newly described type strains.</title>
        <authorList>
            <person name="Whitman W."/>
        </authorList>
    </citation>
    <scope>NUCLEOTIDE SEQUENCE [LARGE SCALE GENOMIC DNA]</scope>
    <source>
        <strain evidence="10 11">CECT 8799</strain>
    </source>
</reference>
<evidence type="ECO:0000256" key="1">
    <source>
        <dbReference type="ARBA" id="ARBA00004834"/>
    </source>
</evidence>
<evidence type="ECO:0000259" key="8">
    <source>
        <dbReference type="Pfam" id="PF16369"/>
    </source>
</evidence>
<protein>
    <submittedName>
        <fullName evidence="10">Arabinan endo-1,5-alpha-L-arabinosidase</fullName>
        <ecNumber evidence="10">3.2.1.99</ecNumber>
    </submittedName>
</protein>
<dbReference type="PROSITE" id="PS51257">
    <property type="entry name" value="PROKAR_LIPOPROTEIN"/>
    <property type="match status" value="1"/>
</dbReference>
<keyword evidence="11" id="KW-1185">Reference proteome</keyword>
<organism evidence="10 11">
    <name type="scientific">Microbulbifer rhizosphaerae</name>
    <dbReference type="NCBI Taxonomy" id="1562603"/>
    <lineage>
        <taxon>Bacteria</taxon>
        <taxon>Pseudomonadati</taxon>
        <taxon>Pseudomonadota</taxon>
        <taxon>Gammaproteobacteria</taxon>
        <taxon>Cellvibrionales</taxon>
        <taxon>Microbulbiferaceae</taxon>
        <taxon>Microbulbifer</taxon>
    </lineage>
</organism>
<evidence type="ECO:0000256" key="2">
    <source>
        <dbReference type="ARBA" id="ARBA00009865"/>
    </source>
</evidence>
<feature type="active site" description="Proton acceptor" evidence="5">
    <location>
        <position position="63"/>
    </location>
</feature>
<comment type="pathway">
    <text evidence="1">Glycan metabolism; L-arabinan degradation.</text>
</comment>
<keyword evidence="4 10" id="KW-0326">Glycosidase</keyword>
<evidence type="ECO:0000256" key="7">
    <source>
        <dbReference type="SAM" id="MobiDB-lite"/>
    </source>
</evidence>
<dbReference type="Pfam" id="PF16369">
    <property type="entry name" value="GH43_C"/>
    <property type="match status" value="1"/>
</dbReference>
<dbReference type="PANTHER" id="PTHR43301">
    <property type="entry name" value="ARABINAN ENDO-1,5-ALPHA-L-ARABINOSIDASE"/>
    <property type="match status" value="1"/>
</dbReference>
<dbReference type="Pfam" id="PF13385">
    <property type="entry name" value="Laminin_G_3"/>
    <property type="match status" value="1"/>
</dbReference>
<feature type="active site" description="Proton donor" evidence="5">
    <location>
        <position position="265"/>
    </location>
</feature>